<dbReference type="RefSeq" id="WP_039221410.1">
    <property type="nucleotide sequence ID" value="NZ_JWLW01000023.1"/>
</dbReference>
<evidence type="ECO:0000313" key="2">
    <source>
        <dbReference type="EMBL" id="KHT50655.1"/>
    </source>
</evidence>
<evidence type="ECO:0000313" key="3">
    <source>
        <dbReference type="Proteomes" id="UP000031197"/>
    </source>
</evidence>
<reference evidence="2 3" key="1">
    <citation type="submission" date="2014-12" db="EMBL/GenBank/DDBJ databases">
        <title>Genome sequencing of Alteromonas marina AD001.</title>
        <authorList>
            <person name="Adrian T.G.S."/>
            <person name="Chan K.G."/>
        </authorList>
    </citation>
    <scope>NUCLEOTIDE SEQUENCE [LARGE SCALE GENOMIC DNA]</scope>
    <source>
        <strain evidence="2 3">AD001</strain>
    </source>
</reference>
<dbReference type="InterPro" id="IPR051910">
    <property type="entry name" value="ComF/GntX_DNA_util-trans"/>
</dbReference>
<dbReference type="InterPro" id="IPR029057">
    <property type="entry name" value="PRTase-like"/>
</dbReference>
<gene>
    <name evidence="2" type="ORF">RJ41_12755</name>
</gene>
<comment type="caution">
    <text evidence="2">The sequence shown here is derived from an EMBL/GenBank/DDBJ whole genome shotgun (WGS) entry which is preliminary data.</text>
</comment>
<proteinExistence type="inferred from homology"/>
<dbReference type="OrthoDB" id="9793412at2"/>
<dbReference type="EMBL" id="JWLW01000023">
    <property type="protein sequence ID" value="KHT50655.1"/>
    <property type="molecule type" value="Genomic_DNA"/>
</dbReference>
<sequence>MNLSCLLCYQASPTPVCHWCEDDIFFFDATLHGSNLLQYGPVAGHVKHSHYDALRVLGLHTWPMSSLVHQLKFTHSLTAGKVLSNWFVHKMRQCTLSVPNVLLPVPISAWRLATRHYNQATLLCESISSELNIPVNQSWAKRRGFSVQHHLSKMARAENASRVFSLSTQCIDDEIAIAQGNKDGCNFSVAIVDDVLTTGVTVNTLSKRLKKRYPNLHIQVWVAAFTPPPKSSLCQKA</sequence>
<dbReference type="PANTHER" id="PTHR47505">
    <property type="entry name" value="DNA UTILIZATION PROTEIN YHGH"/>
    <property type="match status" value="1"/>
</dbReference>
<name>A0A0B3Z0W2_9ALTE</name>
<keyword evidence="3" id="KW-1185">Reference proteome</keyword>
<dbReference type="Proteomes" id="UP000031197">
    <property type="component" value="Unassembled WGS sequence"/>
</dbReference>
<dbReference type="PANTHER" id="PTHR47505:SF1">
    <property type="entry name" value="DNA UTILIZATION PROTEIN YHGH"/>
    <property type="match status" value="1"/>
</dbReference>
<dbReference type="InterPro" id="IPR000836">
    <property type="entry name" value="PRTase_dom"/>
</dbReference>
<evidence type="ECO:0000256" key="1">
    <source>
        <dbReference type="ARBA" id="ARBA00008007"/>
    </source>
</evidence>
<protein>
    <submittedName>
        <fullName evidence="2">Competence protein ComF</fullName>
    </submittedName>
</protein>
<dbReference type="CDD" id="cd06223">
    <property type="entry name" value="PRTases_typeI"/>
    <property type="match status" value="1"/>
</dbReference>
<comment type="similarity">
    <text evidence="1">Belongs to the ComF/GntX family.</text>
</comment>
<dbReference type="SUPFAM" id="SSF53271">
    <property type="entry name" value="PRTase-like"/>
    <property type="match status" value="1"/>
</dbReference>
<accession>A0A0B3Z0W2</accession>
<dbReference type="Gene3D" id="3.40.50.2020">
    <property type="match status" value="1"/>
</dbReference>
<dbReference type="AlphaFoldDB" id="A0A0B3Z0W2"/>
<organism evidence="2 3">
    <name type="scientific">Alteromonas marina</name>
    <dbReference type="NCBI Taxonomy" id="203795"/>
    <lineage>
        <taxon>Bacteria</taxon>
        <taxon>Pseudomonadati</taxon>
        <taxon>Pseudomonadota</taxon>
        <taxon>Gammaproteobacteria</taxon>
        <taxon>Alteromonadales</taxon>
        <taxon>Alteromonadaceae</taxon>
        <taxon>Alteromonas/Salinimonas group</taxon>
        <taxon>Alteromonas</taxon>
    </lineage>
</organism>